<dbReference type="PANTHER" id="PTHR30329">
    <property type="entry name" value="STATOR ELEMENT OF FLAGELLAR MOTOR COMPLEX"/>
    <property type="match status" value="1"/>
</dbReference>
<dbReference type="PATRIC" id="fig|336566.3.peg.2617"/>
<evidence type="ECO:0000313" key="8">
    <source>
        <dbReference type="Proteomes" id="UP000050956"/>
    </source>
</evidence>
<feature type="region of interest" description="Disordered" evidence="5">
    <location>
        <begin position="422"/>
        <end position="443"/>
    </location>
</feature>
<sequence length="450" mass="47030">MFDALIREATERFGLGDKARPFISLLISMIFDKGHNGFAGLRERFHQVGLGDAFGSWISGQAGDNVLQPDQFSSVVGNDHVTSMASKLGVPNAAVTVAGATLLPKLISLLTPNGSIPVVPPAEAGHLLLDQRDRQSTAAAFRHSPANAAPAGGSAGWLKWLVMLAILVIAVLLARSCMKQDTPATSASNASTTTPAANSPAAQADARFGMETAAGKVTVSGQVPSEADKTRLWDALVATFGAGNVNGDIRVDTNTLPAGWLDKLIAALPELKADGIKLGFDGDKLHIDTNGLDDEQRFGLSDKLRGLFGGYEISGLWDRAAAALSGLKAGFTGDELVGALNLMNIYFDTGSASITRDSQQTLRSAADAIKQAPADTRIEVAGHTDNTGDAAANLTLSQQRADAVATRLGELGVSAGVLSTKGYGQEKPRADNATEEGKAQNRRIEFSVVK</sequence>
<accession>A0A0R0D9W1</accession>
<dbReference type="PRINTS" id="PR01021">
    <property type="entry name" value="OMPADOMAIN"/>
</dbReference>
<dbReference type="InterPro" id="IPR045372">
    <property type="entry name" value="YidB"/>
</dbReference>
<comment type="caution">
    <text evidence="7">The sequence shown here is derived from an EMBL/GenBank/DDBJ whole genome shotgun (WGS) entry which is preliminary data.</text>
</comment>
<reference evidence="7 8" key="1">
    <citation type="submission" date="2015-05" db="EMBL/GenBank/DDBJ databases">
        <title>Genome sequencing and analysis of members of genus Stenotrophomonas.</title>
        <authorList>
            <person name="Patil P.P."/>
            <person name="Midha S."/>
            <person name="Patil P.B."/>
        </authorList>
    </citation>
    <scope>NUCLEOTIDE SEQUENCE [LARGE SCALE GENOMIC DNA]</scope>
    <source>
        <strain evidence="7 8">DSM 24757</strain>
    </source>
</reference>
<dbReference type="AlphaFoldDB" id="A0A0R0D9W1"/>
<feature type="domain" description="OmpA-like" evidence="6">
    <location>
        <begin position="334"/>
        <end position="450"/>
    </location>
</feature>
<dbReference type="Pfam" id="PF00691">
    <property type="entry name" value="OmpA"/>
    <property type="match status" value="1"/>
</dbReference>
<dbReference type="GO" id="GO:0009279">
    <property type="term" value="C:cell outer membrane"/>
    <property type="evidence" value="ECO:0007669"/>
    <property type="project" value="UniProtKB-SubCell"/>
</dbReference>
<dbReference type="InterPro" id="IPR050330">
    <property type="entry name" value="Bact_OuterMem_StrucFunc"/>
</dbReference>
<evidence type="ECO:0000313" key="7">
    <source>
        <dbReference type="EMBL" id="KRG73944.1"/>
    </source>
</evidence>
<evidence type="ECO:0000256" key="2">
    <source>
        <dbReference type="ARBA" id="ARBA00023136"/>
    </source>
</evidence>
<comment type="subcellular location">
    <subcellularLocation>
        <location evidence="1">Cell outer membrane</location>
    </subcellularLocation>
</comment>
<dbReference type="InterPro" id="IPR006664">
    <property type="entry name" value="OMP_bac"/>
</dbReference>
<organism evidence="7 8">
    <name type="scientific">Stenotrophomonas ginsengisoli</name>
    <dbReference type="NCBI Taxonomy" id="336566"/>
    <lineage>
        <taxon>Bacteria</taxon>
        <taxon>Pseudomonadati</taxon>
        <taxon>Pseudomonadota</taxon>
        <taxon>Gammaproteobacteria</taxon>
        <taxon>Lysobacterales</taxon>
        <taxon>Lysobacteraceae</taxon>
        <taxon>Stenotrophomonas</taxon>
    </lineage>
</organism>
<dbReference type="Gene3D" id="3.30.1330.60">
    <property type="entry name" value="OmpA-like domain"/>
    <property type="match status" value="1"/>
</dbReference>
<dbReference type="Gene3D" id="3.40.1520.20">
    <property type="match status" value="1"/>
</dbReference>
<dbReference type="RefSeq" id="WP_057639100.1">
    <property type="nucleotide sequence ID" value="NZ_LDJM01000052.1"/>
</dbReference>
<dbReference type="SUPFAM" id="SSF103088">
    <property type="entry name" value="OmpA-like"/>
    <property type="match status" value="1"/>
</dbReference>
<dbReference type="InterPro" id="IPR006665">
    <property type="entry name" value="OmpA-like"/>
</dbReference>
<dbReference type="PROSITE" id="PS51123">
    <property type="entry name" value="OMPA_2"/>
    <property type="match status" value="1"/>
</dbReference>
<dbReference type="CDD" id="cd07185">
    <property type="entry name" value="OmpA_C-like"/>
    <property type="match status" value="1"/>
</dbReference>
<feature type="region of interest" description="Disordered" evidence="5">
    <location>
        <begin position="182"/>
        <end position="203"/>
    </location>
</feature>
<dbReference type="Pfam" id="PF20159">
    <property type="entry name" value="YidB"/>
    <property type="match status" value="1"/>
</dbReference>
<evidence type="ECO:0000256" key="5">
    <source>
        <dbReference type="SAM" id="MobiDB-lite"/>
    </source>
</evidence>
<evidence type="ECO:0000256" key="4">
    <source>
        <dbReference type="PROSITE-ProRule" id="PRU00473"/>
    </source>
</evidence>
<dbReference type="PANTHER" id="PTHR30329:SF21">
    <property type="entry name" value="LIPOPROTEIN YIAD-RELATED"/>
    <property type="match status" value="1"/>
</dbReference>
<dbReference type="InterPro" id="IPR036737">
    <property type="entry name" value="OmpA-like_sf"/>
</dbReference>
<feature type="compositionally biased region" description="Low complexity" evidence="5">
    <location>
        <begin position="182"/>
        <end position="202"/>
    </location>
</feature>
<proteinExistence type="predicted"/>
<gene>
    <name evidence="7" type="ORF">ABB30_14920</name>
</gene>
<keyword evidence="2 4" id="KW-0472">Membrane</keyword>
<name>A0A0R0D9W1_9GAMM</name>
<dbReference type="STRING" id="336566.ABB30_14920"/>
<keyword evidence="3" id="KW-0998">Cell outer membrane</keyword>
<feature type="compositionally biased region" description="Basic and acidic residues" evidence="5">
    <location>
        <begin position="424"/>
        <end position="443"/>
    </location>
</feature>
<dbReference type="EMBL" id="LDJM01000052">
    <property type="protein sequence ID" value="KRG73944.1"/>
    <property type="molecule type" value="Genomic_DNA"/>
</dbReference>
<dbReference type="Gene3D" id="1.10.10.690">
    <property type="entry name" value="YidB-like"/>
    <property type="match status" value="1"/>
</dbReference>
<evidence type="ECO:0000259" key="6">
    <source>
        <dbReference type="PROSITE" id="PS51123"/>
    </source>
</evidence>
<protein>
    <recommendedName>
        <fullName evidence="6">OmpA-like domain-containing protein</fullName>
    </recommendedName>
</protein>
<evidence type="ECO:0000256" key="1">
    <source>
        <dbReference type="ARBA" id="ARBA00004442"/>
    </source>
</evidence>
<dbReference type="SUPFAM" id="SSF140804">
    <property type="entry name" value="YidB-like"/>
    <property type="match status" value="1"/>
</dbReference>
<dbReference type="Proteomes" id="UP000050956">
    <property type="component" value="Unassembled WGS sequence"/>
</dbReference>
<keyword evidence="8" id="KW-1185">Reference proteome</keyword>
<dbReference type="InterPro" id="IPR027405">
    <property type="entry name" value="YidB-like"/>
</dbReference>
<evidence type="ECO:0000256" key="3">
    <source>
        <dbReference type="ARBA" id="ARBA00023237"/>
    </source>
</evidence>